<dbReference type="Proteomes" id="UP000310108">
    <property type="component" value="Unassembled WGS sequence"/>
</dbReference>
<evidence type="ECO:0000313" key="1">
    <source>
        <dbReference type="EMBL" id="TKW50119.1"/>
    </source>
</evidence>
<feature type="non-terminal residue" evidence="1">
    <location>
        <position position="1"/>
    </location>
</feature>
<evidence type="ECO:0000313" key="2">
    <source>
        <dbReference type="Proteomes" id="UP000310108"/>
    </source>
</evidence>
<dbReference type="EMBL" id="PJEX01000437">
    <property type="protein sequence ID" value="TKW50119.1"/>
    <property type="molecule type" value="Genomic_DNA"/>
</dbReference>
<name>A0A4U6X5L2_9PEZI</name>
<comment type="caution">
    <text evidence="1">The sequence shown here is derived from an EMBL/GenBank/DDBJ whole genome shotgun (WGS) entry which is preliminary data.</text>
</comment>
<gene>
    <name evidence="1" type="ORF">CTA1_2652</name>
</gene>
<keyword evidence="2" id="KW-1185">Reference proteome</keyword>
<sequence length="46" mass="5031">CPRTITELETSDPQLKSRCALQLLPDLLRDLSGINVASAVVCFPVF</sequence>
<dbReference type="AlphaFoldDB" id="A0A4U6X5L2"/>
<reference evidence="1 2" key="1">
    <citation type="journal article" date="2019" name="PLoS ONE">
        <title>Comparative genome analysis indicates high evolutionary potential of pathogenicity genes in Colletotrichum tanaceti.</title>
        <authorList>
            <person name="Lelwala R.V."/>
            <person name="Korhonen P.K."/>
            <person name="Young N.D."/>
            <person name="Scott J.B."/>
            <person name="Ades P.A."/>
            <person name="Gasser R.B."/>
            <person name="Taylor P.W.J."/>
        </authorList>
    </citation>
    <scope>NUCLEOTIDE SEQUENCE [LARGE SCALE GENOMIC DNA]</scope>
    <source>
        <strain evidence="1">BRIP57314</strain>
    </source>
</reference>
<protein>
    <submittedName>
        <fullName evidence="1">Uncharacterized protein</fullName>
    </submittedName>
</protein>
<accession>A0A4U6X5L2</accession>
<proteinExistence type="predicted"/>
<organism evidence="1 2">
    <name type="scientific">Colletotrichum tanaceti</name>
    <dbReference type="NCBI Taxonomy" id="1306861"/>
    <lineage>
        <taxon>Eukaryota</taxon>
        <taxon>Fungi</taxon>
        <taxon>Dikarya</taxon>
        <taxon>Ascomycota</taxon>
        <taxon>Pezizomycotina</taxon>
        <taxon>Sordariomycetes</taxon>
        <taxon>Hypocreomycetidae</taxon>
        <taxon>Glomerellales</taxon>
        <taxon>Glomerellaceae</taxon>
        <taxon>Colletotrichum</taxon>
        <taxon>Colletotrichum destructivum species complex</taxon>
    </lineage>
</organism>